<dbReference type="EMBL" id="CP088280">
    <property type="protein sequence ID" value="UGX98449.1"/>
    <property type="molecule type" value="Genomic_DNA"/>
</dbReference>
<proteinExistence type="predicted"/>
<dbReference type="EMBL" id="JACBFH010000001">
    <property type="protein sequence ID" value="NYY94720.1"/>
    <property type="molecule type" value="Genomic_DNA"/>
</dbReference>
<sequence>MSAKELKSLYSGVLTLQPPDKFYFPDGEGGLREERVPADFPDPLREAMAKAFAHFKLDPEDPGSWRALVSYFSYIFFWQPPARRSGAKTKWTSDRERELYQAVSTLPGLSDVQAAMKLANDKRSPFYVRGTSPSDGVRGLRSRIGKVRKKFAGTK</sequence>
<evidence type="ECO:0000313" key="2">
    <source>
        <dbReference type="EMBL" id="UGX98449.1"/>
    </source>
</evidence>
<reference evidence="1" key="2">
    <citation type="submission" date="2020-06" db="EMBL/GenBank/DDBJ databases">
        <title>Whole Genome Sequence of Bradyrhizobium sp. Strain 323S2.</title>
        <authorList>
            <person name="Bromfield E.S.P."/>
        </authorList>
    </citation>
    <scope>NUCLEOTIDE SEQUENCE [LARGE SCALE GENOMIC DNA]</scope>
    <source>
        <strain evidence="1">323S2</strain>
    </source>
</reference>
<gene>
    <name evidence="2" type="ORF">G6321_00026345</name>
    <name evidence="1" type="ORF">G6321_41890</name>
</gene>
<protein>
    <submittedName>
        <fullName evidence="1">Uncharacterized protein</fullName>
    </submittedName>
</protein>
<evidence type="ECO:0000313" key="1">
    <source>
        <dbReference type="EMBL" id="NYY94720.1"/>
    </source>
</evidence>
<reference evidence="2 3" key="1">
    <citation type="journal article" date="2017" name="Syst. Appl. Microbiol.">
        <title>Soybeans inoculated with root zone soils of Canadian native legumes harbour diverse and novel Bradyrhizobium spp. that possess agricultural potential.</title>
        <authorList>
            <person name="Bromfield E.S.P."/>
            <person name="Cloutier S."/>
            <person name="Tambong J.T."/>
            <person name="Tran Thi T.V."/>
        </authorList>
    </citation>
    <scope>NUCLEOTIDE SEQUENCE [LARGE SCALE GENOMIC DNA]</scope>
    <source>
        <strain evidence="2 3">323S2</strain>
    </source>
</reference>
<organism evidence="1">
    <name type="scientific">Bradyrhizobium barranii subsp. barranii</name>
    <dbReference type="NCBI Taxonomy" id="2823807"/>
    <lineage>
        <taxon>Bacteria</taxon>
        <taxon>Pseudomonadati</taxon>
        <taxon>Pseudomonadota</taxon>
        <taxon>Alphaproteobacteria</taxon>
        <taxon>Hyphomicrobiales</taxon>
        <taxon>Nitrobacteraceae</taxon>
        <taxon>Bradyrhizobium</taxon>
        <taxon>Bradyrhizobium barranii</taxon>
    </lineage>
</organism>
<dbReference type="Proteomes" id="UP000564836">
    <property type="component" value="Chromosome"/>
</dbReference>
<dbReference type="AlphaFoldDB" id="A0A7Z0QHU3"/>
<evidence type="ECO:0000313" key="3">
    <source>
        <dbReference type="Proteomes" id="UP000564836"/>
    </source>
</evidence>
<reference evidence="2 3" key="3">
    <citation type="journal article" date="2022" name="Int. J. Syst. Evol. Microbiol.">
        <title>Strains of Bradyrhizobium barranii sp. nov. associated with legumes native to Canada are symbionts of soybeans and belong to different subspecies (subsp. barranii subsp. nov. and subsp. apii subsp. nov.) and symbiovars (sv. glycinearum and sv. septentrionale).</title>
        <authorList>
            <person name="Bromfield E.S.P."/>
            <person name="Cloutier S."/>
            <person name="Wasai-Hara S."/>
            <person name="Minamisawa K."/>
        </authorList>
    </citation>
    <scope>NUCLEOTIDE SEQUENCE [LARGE SCALE GENOMIC DNA]</scope>
    <source>
        <strain evidence="2 3">323S2</strain>
    </source>
</reference>
<accession>A0A7Z0QHU3</accession>
<name>A0A7Z0QHU3_9BRAD</name>
<dbReference type="RefSeq" id="WP_166341213.1">
    <property type="nucleotide sequence ID" value="NZ_CP088280.1"/>
</dbReference>